<name>A0A0C2NGF0_THEKT</name>
<dbReference type="PROSITE" id="PS50222">
    <property type="entry name" value="EF_HAND_2"/>
    <property type="match status" value="1"/>
</dbReference>
<organism evidence="5 6">
    <name type="scientific">Thelohanellus kitauei</name>
    <name type="common">Myxosporean</name>
    <dbReference type="NCBI Taxonomy" id="669202"/>
    <lineage>
        <taxon>Eukaryota</taxon>
        <taxon>Metazoa</taxon>
        <taxon>Cnidaria</taxon>
        <taxon>Myxozoa</taxon>
        <taxon>Myxosporea</taxon>
        <taxon>Bivalvulida</taxon>
        <taxon>Platysporina</taxon>
        <taxon>Myxobolidae</taxon>
        <taxon>Thelohanellus</taxon>
    </lineage>
</organism>
<dbReference type="Gene3D" id="1.10.238.10">
    <property type="entry name" value="EF-hand"/>
    <property type="match status" value="1"/>
</dbReference>
<comment type="caution">
    <text evidence="5">The sequence shown here is derived from an EMBL/GenBank/DDBJ whole genome shotgun (WGS) entry which is preliminary data.</text>
</comment>
<dbReference type="PROSITE" id="PS00018">
    <property type="entry name" value="EF_HAND_1"/>
    <property type="match status" value="2"/>
</dbReference>
<dbReference type="InterPro" id="IPR052110">
    <property type="entry name" value="MCFD2-like"/>
</dbReference>
<dbReference type="OrthoDB" id="289247at2759"/>
<reference evidence="5 6" key="1">
    <citation type="journal article" date="2014" name="Genome Biol. Evol.">
        <title>The genome of the myxosporean Thelohanellus kitauei shows adaptations to nutrient acquisition within its fish host.</title>
        <authorList>
            <person name="Yang Y."/>
            <person name="Xiong J."/>
            <person name="Zhou Z."/>
            <person name="Huo F."/>
            <person name="Miao W."/>
            <person name="Ran C."/>
            <person name="Liu Y."/>
            <person name="Zhang J."/>
            <person name="Feng J."/>
            <person name="Wang M."/>
            <person name="Wang M."/>
            <person name="Wang L."/>
            <person name="Yao B."/>
        </authorList>
    </citation>
    <scope>NUCLEOTIDE SEQUENCE [LARGE SCALE GENOMIC DNA]</scope>
    <source>
        <strain evidence="5">Wuqing</strain>
    </source>
</reference>
<evidence type="ECO:0000256" key="3">
    <source>
        <dbReference type="ARBA" id="ARBA00022837"/>
    </source>
</evidence>
<keyword evidence="6" id="KW-1185">Reference proteome</keyword>
<dbReference type="InterPro" id="IPR011992">
    <property type="entry name" value="EF-hand-dom_pair"/>
</dbReference>
<proteinExistence type="predicted"/>
<sequence>MSEVKRMFLNDLEHLKRHVGNQYKDEDFNEAKAQFLNFRVHDTDKNDFLDGIELRRMVSHHHQDTQGKKMSEEEMIKTIDHLIKVSDSNNDNLISFSEFIKIIERG</sequence>
<dbReference type="PANTHER" id="PTHR23104:SF17">
    <property type="entry name" value="EF-HAND DOMAIN-CONTAINING PROTEIN"/>
    <property type="match status" value="1"/>
</dbReference>
<evidence type="ECO:0000256" key="2">
    <source>
        <dbReference type="ARBA" id="ARBA00022737"/>
    </source>
</evidence>
<dbReference type="GO" id="GO:0005509">
    <property type="term" value="F:calcium ion binding"/>
    <property type="evidence" value="ECO:0007669"/>
    <property type="project" value="InterPro"/>
</dbReference>
<dbReference type="SUPFAM" id="SSF47473">
    <property type="entry name" value="EF-hand"/>
    <property type="match status" value="1"/>
</dbReference>
<dbReference type="AlphaFoldDB" id="A0A0C2NGF0"/>
<gene>
    <name evidence="5" type="ORF">RF11_12471</name>
</gene>
<evidence type="ECO:0000313" key="5">
    <source>
        <dbReference type="EMBL" id="KII73077.1"/>
    </source>
</evidence>
<keyword evidence="1" id="KW-0732">Signal</keyword>
<dbReference type="InterPro" id="IPR018247">
    <property type="entry name" value="EF_Hand_1_Ca_BS"/>
</dbReference>
<protein>
    <submittedName>
        <fullName evidence="5">Multiple coagulation factor deficiency protein 2</fullName>
    </submittedName>
</protein>
<feature type="domain" description="EF-hand" evidence="4">
    <location>
        <begin position="74"/>
        <end position="106"/>
    </location>
</feature>
<evidence type="ECO:0000256" key="1">
    <source>
        <dbReference type="ARBA" id="ARBA00022729"/>
    </source>
</evidence>
<dbReference type="Proteomes" id="UP000031668">
    <property type="component" value="Unassembled WGS sequence"/>
</dbReference>
<keyword evidence="3" id="KW-0106">Calcium</keyword>
<keyword evidence="2" id="KW-0677">Repeat</keyword>
<evidence type="ECO:0000259" key="4">
    <source>
        <dbReference type="PROSITE" id="PS50222"/>
    </source>
</evidence>
<dbReference type="OMA" id="THDHEGN"/>
<evidence type="ECO:0000313" key="6">
    <source>
        <dbReference type="Proteomes" id="UP000031668"/>
    </source>
</evidence>
<dbReference type="Pfam" id="PF13499">
    <property type="entry name" value="EF-hand_7"/>
    <property type="match status" value="1"/>
</dbReference>
<dbReference type="PANTHER" id="PTHR23104">
    <property type="entry name" value="MULTIPLE COAGULATION FACTOR DEFICIENCY PROTEIN 2 NEURAL STEM CELL DERIVED NEURONAL SURVIVAL PROTEIN"/>
    <property type="match status" value="1"/>
</dbReference>
<accession>A0A0C2NGF0</accession>
<dbReference type="InterPro" id="IPR002048">
    <property type="entry name" value="EF_hand_dom"/>
</dbReference>
<dbReference type="EMBL" id="JWZT01001011">
    <property type="protein sequence ID" value="KII73077.1"/>
    <property type="molecule type" value="Genomic_DNA"/>
</dbReference>